<dbReference type="AlphaFoldDB" id="A0A0T6LP26"/>
<keyword evidence="3 7" id="KW-0812">Transmembrane</keyword>
<feature type="transmembrane region" description="Helical" evidence="7">
    <location>
        <begin position="443"/>
        <end position="461"/>
    </location>
</feature>
<organism evidence="10 11">
    <name type="scientific">Wenjunlia vitaminophila</name>
    <name type="common">Streptomyces vitaminophilus</name>
    <dbReference type="NCBI Taxonomy" id="76728"/>
    <lineage>
        <taxon>Bacteria</taxon>
        <taxon>Bacillati</taxon>
        <taxon>Actinomycetota</taxon>
        <taxon>Actinomycetes</taxon>
        <taxon>Kitasatosporales</taxon>
        <taxon>Streptomycetaceae</taxon>
        <taxon>Wenjunlia</taxon>
    </lineage>
</organism>
<evidence type="ECO:0000256" key="3">
    <source>
        <dbReference type="ARBA" id="ARBA00022692"/>
    </source>
</evidence>
<dbReference type="OrthoDB" id="4207282at2"/>
<feature type="compositionally biased region" description="Pro residues" evidence="6">
    <location>
        <begin position="48"/>
        <end position="74"/>
    </location>
</feature>
<dbReference type="STRING" id="76728.AQ490_04875"/>
<evidence type="ECO:0000256" key="7">
    <source>
        <dbReference type="SAM" id="Phobius"/>
    </source>
</evidence>
<dbReference type="InterPro" id="IPR010432">
    <property type="entry name" value="RDD"/>
</dbReference>
<evidence type="ECO:0008006" key="12">
    <source>
        <dbReference type="Google" id="ProtNLM"/>
    </source>
</evidence>
<dbReference type="GO" id="GO:0005886">
    <property type="term" value="C:plasma membrane"/>
    <property type="evidence" value="ECO:0007669"/>
    <property type="project" value="UniProtKB-SubCell"/>
</dbReference>
<feature type="compositionally biased region" description="Pro residues" evidence="6">
    <location>
        <begin position="251"/>
        <end position="261"/>
    </location>
</feature>
<comment type="caution">
    <text evidence="10">The sequence shown here is derived from an EMBL/GenBank/DDBJ whole genome shotgun (WGS) entry which is preliminary data.</text>
</comment>
<gene>
    <name evidence="10" type="ORF">AQ490_04875</name>
</gene>
<keyword evidence="2" id="KW-1003">Cell membrane</keyword>
<feature type="region of interest" description="Disordered" evidence="6">
    <location>
        <begin position="1"/>
        <end position="266"/>
    </location>
</feature>
<dbReference type="Proteomes" id="UP000050867">
    <property type="component" value="Unassembled WGS sequence"/>
</dbReference>
<dbReference type="Pfam" id="PF06271">
    <property type="entry name" value="RDD"/>
    <property type="match status" value="1"/>
</dbReference>
<feature type="compositionally biased region" description="Low complexity" evidence="6">
    <location>
        <begin position="233"/>
        <end position="250"/>
    </location>
</feature>
<feature type="transmembrane region" description="Helical" evidence="7">
    <location>
        <begin position="334"/>
        <end position="356"/>
    </location>
</feature>
<reference evidence="10 11" key="1">
    <citation type="submission" date="2015-10" db="EMBL/GenBank/DDBJ databases">
        <title>Draft genome sequence of pyrrolomycin-producing Streptomyces vitaminophilus.</title>
        <authorList>
            <person name="Graham D.E."/>
            <person name="Mahan K.M."/>
            <person name="Klingeman D.M."/>
            <person name="Hettich R.L."/>
            <person name="Parry R.J."/>
        </authorList>
    </citation>
    <scope>NUCLEOTIDE SEQUENCE [LARGE SCALE GENOMIC DNA]</scope>
    <source>
        <strain evidence="10 11">ATCC 31673</strain>
    </source>
</reference>
<feature type="domain" description="RDD" evidence="8">
    <location>
        <begin position="328"/>
        <end position="478"/>
    </location>
</feature>
<evidence type="ECO:0000259" key="9">
    <source>
        <dbReference type="Pfam" id="PF10708"/>
    </source>
</evidence>
<evidence type="ECO:0000313" key="10">
    <source>
        <dbReference type="EMBL" id="KRV47720.1"/>
    </source>
</evidence>
<feature type="compositionally biased region" description="Low complexity" evidence="6">
    <location>
        <begin position="212"/>
        <end position="223"/>
    </location>
</feature>
<feature type="compositionally biased region" description="Pro residues" evidence="6">
    <location>
        <begin position="188"/>
        <end position="198"/>
    </location>
</feature>
<dbReference type="eggNOG" id="COG1714">
    <property type="taxonomic scope" value="Bacteria"/>
</dbReference>
<keyword evidence="4 7" id="KW-1133">Transmembrane helix</keyword>
<feature type="domain" description="DUF2510" evidence="9">
    <location>
        <begin position="12"/>
        <end position="44"/>
    </location>
</feature>
<evidence type="ECO:0000313" key="11">
    <source>
        <dbReference type="Proteomes" id="UP000050867"/>
    </source>
</evidence>
<protein>
    <recommendedName>
        <fullName evidence="12">RDD family protein</fullName>
    </recommendedName>
</protein>
<feature type="compositionally biased region" description="Polar residues" evidence="6">
    <location>
        <begin position="164"/>
        <end position="181"/>
    </location>
</feature>
<evidence type="ECO:0000256" key="6">
    <source>
        <dbReference type="SAM" id="MobiDB-lite"/>
    </source>
</evidence>
<dbReference type="Pfam" id="PF10708">
    <property type="entry name" value="DUF2510"/>
    <property type="match status" value="1"/>
</dbReference>
<name>A0A0T6LP26_WENVI</name>
<evidence type="ECO:0000256" key="2">
    <source>
        <dbReference type="ARBA" id="ARBA00022475"/>
    </source>
</evidence>
<dbReference type="InterPro" id="IPR018929">
    <property type="entry name" value="DUF2510"/>
</dbReference>
<sequence length="487" mass="51301">MVTSGSGDAPRAGYYTDPSIPGYIRYWDGAAWVPGTSRPEPAPGEVLTPPPGLGPVAEPPQHPTPTPPPTPAPSQSPQHPASPQHPTPGPEPRLQSEPGPEPRPGQGQPEPGEPTGSPGTPGRPAPAPTAQLRQTPAGQPAAARPRRVEESGPVFLDEEDQEEATWSSGVPRQGAGTQQPRVSWGGPQPSPPADPVPPAQAQASRTPPAPGHPGQAHPGHGQPSYGQPAQGRPAHGQPGPGSAAPGGQPRPAQPGPDPSHPGEPRQVPWAQQVQRLAHADPVAEPAATPGQRSEPSHVVGQTFGDNALAWRPPPSNPFLSAVSEARPSSVGRRLVARLIDSVLLCALLAAAAVPLARPTVDHVRDKIDEAEQTGETVRVWLIDGTTGAYLGAFLGAALLLCFLYEVLPTARWGRTLGKRLVRVKVLDIEGQEPPTVGRALRRWLVYQVLFLVVVGLVNVFWCVVDRPWRQCWHDKAAKTFVAADPRG</sequence>
<evidence type="ECO:0000256" key="5">
    <source>
        <dbReference type="ARBA" id="ARBA00023136"/>
    </source>
</evidence>
<comment type="subcellular location">
    <subcellularLocation>
        <location evidence="1">Cell membrane</location>
        <topology evidence="1">Multi-pass membrane protein</topology>
    </subcellularLocation>
</comment>
<dbReference type="PANTHER" id="PTHR36115">
    <property type="entry name" value="PROLINE-RICH ANTIGEN HOMOLOG-RELATED"/>
    <property type="match status" value="1"/>
</dbReference>
<keyword evidence="5 7" id="KW-0472">Membrane</keyword>
<dbReference type="PANTHER" id="PTHR36115:SF4">
    <property type="entry name" value="MEMBRANE PROTEIN"/>
    <property type="match status" value="1"/>
</dbReference>
<dbReference type="InterPro" id="IPR051791">
    <property type="entry name" value="Pra-immunoreactive"/>
</dbReference>
<feature type="compositionally biased region" description="Low complexity" evidence="6">
    <location>
        <begin position="104"/>
        <end position="120"/>
    </location>
</feature>
<keyword evidence="11" id="KW-1185">Reference proteome</keyword>
<proteinExistence type="predicted"/>
<evidence type="ECO:0000259" key="8">
    <source>
        <dbReference type="Pfam" id="PF06271"/>
    </source>
</evidence>
<feature type="region of interest" description="Disordered" evidence="6">
    <location>
        <begin position="278"/>
        <end position="299"/>
    </location>
</feature>
<evidence type="ECO:0000256" key="4">
    <source>
        <dbReference type="ARBA" id="ARBA00022989"/>
    </source>
</evidence>
<accession>A0A0T6LP26</accession>
<feature type="compositionally biased region" description="Low complexity" evidence="6">
    <location>
        <begin position="133"/>
        <end position="143"/>
    </location>
</feature>
<feature type="transmembrane region" description="Helical" evidence="7">
    <location>
        <begin position="388"/>
        <end position="407"/>
    </location>
</feature>
<evidence type="ECO:0000256" key="1">
    <source>
        <dbReference type="ARBA" id="ARBA00004651"/>
    </source>
</evidence>
<dbReference type="EMBL" id="LLZU01000035">
    <property type="protein sequence ID" value="KRV47720.1"/>
    <property type="molecule type" value="Genomic_DNA"/>
</dbReference>